<gene>
    <name evidence="1" type="ORF">ISN44_As07g003470</name>
</gene>
<evidence type="ECO:0000313" key="2">
    <source>
        <dbReference type="Proteomes" id="UP000694251"/>
    </source>
</evidence>
<feature type="non-terminal residue" evidence="1">
    <location>
        <position position="38"/>
    </location>
</feature>
<comment type="caution">
    <text evidence="1">The sequence shown here is derived from an EMBL/GenBank/DDBJ whole genome shotgun (WGS) entry which is preliminary data.</text>
</comment>
<evidence type="ECO:0000313" key="1">
    <source>
        <dbReference type="EMBL" id="KAG7587987.1"/>
    </source>
</evidence>
<dbReference type="AlphaFoldDB" id="A0A8T2BKR5"/>
<protein>
    <submittedName>
        <fullName evidence="1">Uncharacterized protein</fullName>
    </submittedName>
</protein>
<dbReference type="Proteomes" id="UP000694251">
    <property type="component" value="Chromosome 7"/>
</dbReference>
<accession>A0A8T2BKR5</accession>
<name>A0A8T2BKR5_ARASU</name>
<reference evidence="1 2" key="1">
    <citation type="submission" date="2020-12" db="EMBL/GenBank/DDBJ databases">
        <title>Concerted genomic and epigenomic changes stabilize Arabidopsis allopolyploids.</title>
        <authorList>
            <person name="Chen Z."/>
        </authorList>
    </citation>
    <scope>NUCLEOTIDE SEQUENCE [LARGE SCALE GENOMIC DNA]</scope>
    <source>
        <strain evidence="1">As9502</strain>
        <tissue evidence="1">Leaf</tissue>
    </source>
</reference>
<sequence>MIWTGSENDRRMEDSHRSWADRRRLIGFVRCLAIVDGG</sequence>
<dbReference type="EMBL" id="JAEFBJ010000007">
    <property type="protein sequence ID" value="KAG7587987.1"/>
    <property type="molecule type" value="Genomic_DNA"/>
</dbReference>
<proteinExistence type="predicted"/>
<keyword evidence="2" id="KW-1185">Reference proteome</keyword>
<organism evidence="1 2">
    <name type="scientific">Arabidopsis suecica</name>
    <name type="common">Swedish thale-cress</name>
    <name type="synonym">Cardaminopsis suecica</name>
    <dbReference type="NCBI Taxonomy" id="45249"/>
    <lineage>
        <taxon>Eukaryota</taxon>
        <taxon>Viridiplantae</taxon>
        <taxon>Streptophyta</taxon>
        <taxon>Embryophyta</taxon>
        <taxon>Tracheophyta</taxon>
        <taxon>Spermatophyta</taxon>
        <taxon>Magnoliopsida</taxon>
        <taxon>eudicotyledons</taxon>
        <taxon>Gunneridae</taxon>
        <taxon>Pentapetalae</taxon>
        <taxon>rosids</taxon>
        <taxon>malvids</taxon>
        <taxon>Brassicales</taxon>
        <taxon>Brassicaceae</taxon>
        <taxon>Camelineae</taxon>
        <taxon>Arabidopsis</taxon>
    </lineage>
</organism>